<sequence>MAVEGSKVKEWLKVCYAGGTKNQAIGFILELQLALLPQPRQAVQEFDVEASIQRDPVAKAHDHAWMGGWESIVGSTMNFRHDS</sequence>
<protein>
    <submittedName>
        <fullName evidence="1">Uncharacterized protein</fullName>
    </submittedName>
</protein>
<comment type="caution">
    <text evidence="1">The sequence shown here is derived from an EMBL/GenBank/DDBJ whole genome shotgun (WGS) entry which is preliminary data.</text>
</comment>
<name>A0AAN9RA23_PHACN</name>
<dbReference type="Proteomes" id="UP001374584">
    <property type="component" value="Unassembled WGS sequence"/>
</dbReference>
<gene>
    <name evidence="1" type="ORF">VNO80_13533</name>
</gene>
<organism evidence="1 2">
    <name type="scientific">Phaseolus coccineus</name>
    <name type="common">Scarlet runner bean</name>
    <name type="synonym">Phaseolus multiflorus</name>
    <dbReference type="NCBI Taxonomy" id="3886"/>
    <lineage>
        <taxon>Eukaryota</taxon>
        <taxon>Viridiplantae</taxon>
        <taxon>Streptophyta</taxon>
        <taxon>Embryophyta</taxon>
        <taxon>Tracheophyta</taxon>
        <taxon>Spermatophyta</taxon>
        <taxon>Magnoliopsida</taxon>
        <taxon>eudicotyledons</taxon>
        <taxon>Gunneridae</taxon>
        <taxon>Pentapetalae</taxon>
        <taxon>rosids</taxon>
        <taxon>fabids</taxon>
        <taxon>Fabales</taxon>
        <taxon>Fabaceae</taxon>
        <taxon>Papilionoideae</taxon>
        <taxon>50 kb inversion clade</taxon>
        <taxon>NPAAA clade</taxon>
        <taxon>indigoferoid/millettioid clade</taxon>
        <taxon>Phaseoleae</taxon>
        <taxon>Phaseolus</taxon>
    </lineage>
</organism>
<dbReference type="EMBL" id="JAYMYR010000005">
    <property type="protein sequence ID" value="KAK7364791.1"/>
    <property type="molecule type" value="Genomic_DNA"/>
</dbReference>
<proteinExistence type="predicted"/>
<evidence type="ECO:0000313" key="1">
    <source>
        <dbReference type="EMBL" id="KAK7364791.1"/>
    </source>
</evidence>
<dbReference type="AlphaFoldDB" id="A0AAN9RA23"/>
<reference evidence="1 2" key="1">
    <citation type="submission" date="2024-01" db="EMBL/GenBank/DDBJ databases">
        <title>The genomes of 5 underutilized Papilionoideae crops provide insights into root nodulation and disease resistanc.</title>
        <authorList>
            <person name="Jiang F."/>
        </authorList>
    </citation>
    <scope>NUCLEOTIDE SEQUENCE [LARGE SCALE GENOMIC DNA]</scope>
    <source>
        <strain evidence="1">JINMINGXINNONG_FW02</strain>
        <tissue evidence="1">Leaves</tissue>
    </source>
</reference>
<evidence type="ECO:0000313" key="2">
    <source>
        <dbReference type="Proteomes" id="UP001374584"/>
    </source>
</evidence>
<accession>A0AAN9RA23</accession>
<keyword evidence="2" id="KW-1185">Reference proteome</keyword>